<accession>A0A1F6TP71</accession>
<proteinExistence type="predicted"/>
<dbReference type="EMBL" id="MFTD01000008">
    <property type="protein sequence ID" value="OGI46937.1"/>
    <property type="molecule type" value="Genomic_DNA"/>
</dbReference>
<dbReference type="InterPro" id="IPR002686">
    <property type="entry name" value="Transposase_17"/>
</dbReference>
<dbReference type="InterPro" id="IPR036515">
    <property type="entry name" value="Transposase_17_sf"/>
</dbReference>
<evidence type="ECO:0000313" key="3">
    <source>
        <dbReference type="Proteomes" id="UP000176484"/>
    </source>
</evidence>
<gene>
    <name evidence="2" type="ORF">A2121_01745</name>
</gene>
<dbReference type="PANTHER" id="PTHR34322">
    <property type="entry name" value="TRANSPOSASE, Y1_TNP DOMAIN-CONTAINING"/>
    <property type="match status" value="1"/>
</dbReference>
<evidence type="ECO:0000259" key="1">
    <source>
        <dbReference type="SMART" id="SM01321"/>
    </source>
</evidence>
<dbReference type="Pfam" id="PF01797">
    <property type="entry name" value="Y1_Tnp"/>
    <property type="match status" value="1"/>
</dbReference>
<reference evidence="2 3" key="1">
    <citation type="journal article" date="2016" name="Nat. Commun.">
        <title>Thousands of microbial genomes shed light on interconnected biogeochemical processes in an aquifer system.</title>
        <authorList>
            <person name="Anantharaman K."/>
            <person name="Brown C.T."/>
            <person name="Hug L.A."/>
            <person name="Sharon I."/>
            <person name="Castelle C.J."/>
            <person name="Probst A.J."/>
            <person name="Thomas B.C."/>
            <person name="Singh A."/>
            <person name="Wilkins M.J."/>
            <person name="Karaoz U."/>
            <person name="Brodie E.L."/>
            <person name="Williams K.H."/>
            <person name="Hubbard S.S."/>
            <person name="Banfield J.F."/>
        </authorList>
    </citation>
    <scope>NUCLEOTIDE SEQUENCE [LARGE SCALE GENOMIC DNA]</scope>
</reference>
<dbReference type="GO" id="GO:0004803">
    <property type="term" value="F:transposase activity"/>
    <property type="evidence" value="ECO:0007669"/>
    <property type="project" value="InterPro"/>
</dbReference>
<comment type="caution">
    <text evidence="2">The sequence shown here is derived from an EMBL/GenBank/DDBJ whole genome shotgun (WGS) entry which is preliminary data.</text>
</comment>
<feature type="domain" description="Transposase IS200-like" evidence="1">
    <location>
        <begin position="9"/>
        <end position="126"/>
    </location>
</feature>
<sequence>MPRVARVDIANYPYHIINRTIMRLRVFSTDKEYERFEKIIEKAAEEIKMKIIAYIVMPNHWHFLLYPERDGDLGLFMHQLTNTHTRQVKSLTKTIGTGPLYQGRYKSFIIQKDEHFLAVLKYIERNPVRAGLTTVAEDWRWGSAWRRAHGTPKQKKLLADSPVDLPADYQHWISTPESLKELEEIRLSVNKARPYGVDDWVKKTVKQFNLDATLRNPGRPKGGNRE</sequence>
<evidence type="ECO:0000313" key="2">
    <source>
        <dbReference type="EMBL" id="OGI46937.1"/>
    </source>
</evidence>
<dbReference type="AlphaFoldDB" id="A0A1F6TP71"/>
<dbReference type="GO" id="GO:0003677">
    <property type="term" value="F:DNA binding"/>
    <property type="evidence" value="ECO:0007669"/>
    <property type="project" value="InterPro"/>
</dbReference>
<dbReference type="Gene3D" id="3.30.70.1290">
    <property type="entry name" value="Transposase IS200-like"/>
    <property type="match status" value="1"/>
</dbReference>
<dbReference type="SMART" id="SM01321">
    <property type="entry name" value="Y1_Tnp"/>
    <property type="match status" value="1"/>
</dbReference>
<dbReference type="PANTHER" id="PTHR34322:SF2">
    <property type="entry name" value="TRANSPOSASE IS200-LIKE DOMAIN-CONTAINING PROTEIN"/>
    <property type="match status" value="1"/>
</dbReference>
<dbReference type="GO" id="GO:0006313">
    <property type="term" value="P:DNA transposition"/>
    <property type="evidence" value="ECO:0007669"/>
    <property type="project" value="InterPro"/>
</dbReference>
<name>A0A1F6TP71_9BACT</name>
<protein>
    <recommendedName>
        <fullName evidence="1">Transposase IS200-like domain-containing protein</fullName>
    </recommendedName>
</protein>
<organism evidence="2 3">
    <name type="scientific">Candidatus Nomurabacteria bacterium GWB1_40_6</name>
    <dbReference type="NCBI Taxonomy" id="1801727"/>
    <lineage>
        <taxon>Bacteria</taxon>
        <taxon>Candidatus Nomuraibacteriota</taxon>
    </lineage>
</organism>
<dbReference type="SUPFAM" id="SSF143422">
    <property type="entry name" value="Transposase IS200-like"/>
    <property type="match status" value="1"/>
</dbReference>
<dbReference type="Proteomes" id="UP000176484">
    <property type="component" value="Unassembled WGS sequence"/>
</dbReference>